<organism evidence="1 2">
    <name type="scientific">Acinetobacter baumannii 625974</name>
    <dbReference type="NCBI Taxonomy" id="1310607"/>
    <lineage>
        <taxon>Bacteria</taxon>
        <taxon>Pseudomonadati</taxon>
        <taxon>Pseudomonadota</taxon>
        <taxon>Gammaproteobacteria</taxon>
        <taxon>Moraxellales</taxon>
        <taxon>Moraxellaceae</taxon>
        <taxon>Acinetobacter</taxon>
        <taxon>Acinetobacter calcoaceticus/baumannii complex</taxon>
    </lineage>
</organism>
<protein>
    <submittedName>
        <fullName evidence="1">Phage head completion family protein</fullName>
    </submittedName>
</protein>
<accession>A0A009QFG9</accession>
<comment type="caution">
    <text evidence="1">The sequence shown here is derived from an EMBL/GenBank/DDBJ whole genome shotgun (WGS) entry which is preliminary data.</text>
</comment>
<evidence type="ECO:0000313" key="2">
    <source>
        <dbReference type="Proteomes" id="UP000021108"/>
    </source>
</evidence>
<sequence>MGFSANGNTTPSNITISSTDFFPSISLDEIRSFVRIDGAVSDARLKQVTLEEIIDVNRLLNKLVSSASSLAELATAKVDGKPDTEILYFSAISNGVAAKVNEQYRSYDTSTSGNKNAKELTPTIDESRRNKQWAIKQLLGQSHTTVELI</sequence>
<dbReference type="RefSeq" id="WP_004703731.1">
    <property type="nucleotide sequence ID" value="NZ_JEXD01000004.1"/>
</dbReference>
<dbReference type="Proteomes" id="UP000021108">
    <property type="component" value="Unassembled WGS sequence"/>
</dbReference>
<dbReference type="AlphaFoldDB" id="A0A009QFG9"/>
<evidence type="ECO:0000313" key="1">
    <source>
        <dbReference type="EMBL" id="EXC09114.1"/>
    </source>
</evidence>
<reference evidence="1 2" key="1">
    <citation type="submission" date="2014-02" db="EMBL/GenBank/DDBJ databases">
        <title>Comparative genomics and transcriptomics to identify genetic mechanisms underlying the emergence of carbapenem resistant Acinetobacter baumannii (CRAb).</title>
        <authorList>
            <person name="Harris A.D."/>
            <person name="Johnson K.J."/>
            <person name="George J."/>
            <person name="Shefchek K."/>
            <person name="Daugherty S.C."/>
            <person name="Parankush S."/>
            <person name="Sadzewicz L."/>
            <person name="Tallon L."/>
            <person name="Sengamalay N."/>
            <person name="Hazen T.H."/>
            <person name="Rasko D.A."/>
        </authorList>
    </citation>
    <scope>NUCLEOTIDE SEQUENCE [LARGE SCALE GENOMIC DNA]</scope>
    <source>
        <strain evidence="1 2">625974</strain>
    </source>
</reference>
<dbReference type="PATRIC" id="fig|1310607.3.peg.864"/>
<dbReference type="Pfam" id="PF05926">
    <property type="entry name" value="Phage_GPL"/>
    <property type="match status" value="1"/>
</dbReference>
<proteinExistence type="predicted"/>
<dbReference type="InterPro" id="IPR009225">
    <property type="entry name" value="Phage_head_completion_GpL"/>
</dbReference>
<name>A0A009QFG9_ACIBA</name>
<gene>
    <name evidence="1" type="ORF">J506_0894</name>
</gene>
<dbReference type="EMBL" id="JEXD01000004">
    <property type="protein sequence ID" value="EXC09114.1"/>
    <property type="molecule type" value="Genomic_DNA"/>
</dbReference>